<reference evidence="1" key="1">
    <citation type="submission" date="2021-05" db="EMBL/GenBank/DDBJ databases">
        <authorList>
            <person name="Pan Q."/>
            <person name="Jouanno E."/>
            <person name="Zahm M."/>
            <person name="Klopp C."/>
            <person name="Cabau C."/>
            <person name="Louis A."/>
            <person name="Berthelot C."/>
            <person name="Parey E."/>
            <person name="Roest Crollius H."/>
            <person name="Montfort J."/>
            <person name="Robinson-Rechavi M."/>
            <person name="Bouchez O."/>
            <person name="Lampietro C."/>
            <person name="Lopez Roques C."/>
            <person name="Donnadieu C."/>
            <person name="Postlethwait J."/>
            <person name="Bobe J."/>
            <person name="Dillon D."/>
            <person name="Chandos A."/>
            <person name="von Hippel F."/>
            <person name="Guiguen Y."/>
        </authorList>
    </citation>
    <scope>NUCLEOTIDE SEQUENCE</scope>
    <source>
        <strain evidence="1">YG-Jan2019</strain>
    </source>
</reference>
<organism evidence="1 2">
    <name type="scientific">Dallia pectoralis</name>
    <name type="common">Alaska blackfish</name>
    <dbReference type="NCBI Taxonomy" id="75939"/>
    <lineage>
        <taxon>Eukaryota</taxon>
        <taxon>Metazoa</taxon>
        <taxon>Chordata</taxon>
        <taxon>Craniata</taxon>
        <taxon>Vertebrata</taxon>
        <taxon>Euteleostomi</taxon>
        <taxon>Actinopterygii</taxon>
        <taxon>Neopterygii</taxon>
        <taxon>Teleostei</taxon>
        <taxon>Protacanthopterygii</taxon>
        <taxon>Esociformes</taxon>
        <taxon>Umbridae</taxon>
        <taxon>Dallia</taxon>
    </lineage>
</organism>
<evidence type="ECO:0000313" key="2">
    <source>
        <dbReference type="Proteomes" id="UP001157502"/>
    </source>
</evidence>
<dbReference type="Proteomes" id="UP001157502">
    <property type="component" value="Chromosome 34"/>
</dbReference>
<sequence length="3942" mass="458777">MSQLSATGGFLNFSPIRTEDSSGVSSGNKENNSSPPVLSLVQFSRAPFVLFGNVKLGSSKSSVLCIQNPVEDATIEVTVDKVPSKKGFSVAQTSFTIQPNDLVNLTITWTPIEEGGVRELITFIANGVVKHQAILLGRGDAPKKRKKSMWDSIKGKKSCDLSTHPRGRKTSLKVTGSRNLQVSRTPQYKLEKVRSPLASLNKKACTPAQRQKSQQDASGQFSFDTAQNNSPVVFLVPAGKIIDSTDVAAGCSAPVDTPECRDVTRLLNKTVSPVGTPERFKKYMPRIQSKHISPPLINAAVADLSHTALVSTEVLSVRDALAVIESDLTHVFGTSPPNACSSFEFSDSLESANGEKSSGSVKSVCDLKSLPEGLVMLEPAQSRLTFVVKPKFKTNKVDREPCEDVSPKAKKISFTTSTITKSKQVPVEVISPEVRKIKTSRRRLLEKTLELSGGVEQPEHSPGTRGTSVLPVINFGTNRLHGSQLTFSLETKQQDHGLSYVSLVGLDDIPEPVPVSLSSSQDFILSNHDTDHSSLDDAAPRETLHQTPSMGTPLSEQADVFPVHNQNQFGLVMVQGKKRKSDEFLGDGEKKLEDAAKNLFQVKRSRVSTVEPGRPAQQKKSTPASQRQLPSTSASLRSSSLSSMRPPRSVVLAKPSVVLAKPSVVLAKPSVVQAKPSVVQGKPSVPKPAQRGVRSSKSLGGSSANTAKIIAVAQSKLTFITPAQTAIPRHPMPFAAKNMFYDERWIEKQETGFTWWINYVLTPDDFKVHTEVTKVNALSLAMGAEEKFAVNKAPTKEEMSFSAYTARRRLNRLRRSACQLFTSDSMVKAIQRLELEVEAKRLRIRKDRHLWKDIGERQKVLNWLLSYNPLWLRIGLETIYGEVISLETNRDVMGLAMFILKRLLWNPDIAAEFRHAKVPNLYKDGHEEALSRFTLKKLLLLVCFLDKAKESRLIDHDPCLFCMDAEFKSTKDLLLVFSSDFLSGEGILPRHLGYMGFPVSHSQKPLDEFNFAVKNLAVDLKCGIRLVRVMELFIQDWSLSRKLRIPTISRLQKIHNVDIALQVLRSRGVDLKDEHGAVIDSRDIVDGHREKTLSLLWKIIFTFQVEVLLNEDQLKEEIGFLKRTWNTKQRLNSLKCNKCVLQKTTKPRHQFEHSSSKIMLLMDWVNAVCQFYQLKAENFTVSFSDGRALCYLIHHYHPRHLPAERVSLHTTQTVECSQKVRVELDCSSSDSDTSFETCPSNQNGSESPSIKFKELLENEKSNFRLVNMAVSELGGVPAMINPADMSNTIPNEKVVTCYLSFLCARLLDLRNETRAARVIQGAWRKHCLKINLVLYQERNVAAAKIQMLVRQFLQRRRTVRQDAAAIVIQAAWRGYSARHALNLRKKAQLWALQDAAATTIQAQWKRHVAVKNYRRLRLHIVSVQALWRMKLEVAAYKRIQKAASLIQKHVRAWILAREQLERYRSLKSAAVKIQRNYRRWKTERLHRENHAASVIQTAFKKWHSDVMARKAAAALTIQSCYRMHRCKKRYLNIRRSSLLIQSWYRGHVQRQRFETLTLQHQSAIVIQRAFRASIIRKQMTLASLRIQRWFRASVQRDAERQRFLKMRRAAVTIQSAYRQHMTRRLLLQRHQKATVIQSAFRSFFDRREYLSLRRSVIVVQQQFRAKLFGDKSRKQYLALRYSVLRIQAIYRGRSVRRRIQNEHECATLIQSYYRRHVCQSQFRSRKEAVLVIQTQYRAYLAGKDERIKFLQVKKAALTLQACFYGMRVRQELREKHRAATVLQNAVRVFFCRRRYLLLQSAAIVLQCRYRAILAGRSQHEQYNRLRRVTIKLQAAYRGSRVRANLMIKCQAATIIQARFRMHKVRQAYLATKVATIMIQRVYRANRLRDLQMQRYNLMKSAAVVIQAAYRSHQARIQVARMHKAATIVQKSFRAFRDRKRFCAIKTAALLCQRRYRAVILTQSNRRGYLLKRQAAISLQAYFRGMQVRKQLQTERRAALLIQSHLRKYLQMAYYKKLQLAVGTVQARYRANRKMIEEMQALRLKRNAVVVLQSAFRGMQSRRSIKEMQRAACVLQRSYRAHCLRKHYLYLRSSVLTIQIRYRAAVVAKEQMHHYQEMRSAVILLQAAYRGMRSRREINAQHQAATKIQAAFRKHREVVKFRAMRLSAVIIQRYIRACIKMQKDRDCFLKLKEATIVVQAAFRGHQTRQEIAKMQQAATVIQVTFRMHKEQVKFKAMRLSAIIIQRFYRSYQQRKQDQNSFLNLKKSSIVIQAYFRGMQVRKQSQTERRAAVLIQSHLRKYLQMAYYKKLQLAVGTVQARYRANRKMIEEMQALRLKRNAVVVLQSAFRGMQSRRSIKEMQRAACVLQRSYRAHCLRKHYLYLRSSVLTIQIRYRAAVVAKEQMHHYQEMRSAVILLQAAYRGMRSRREINAQHQAATKIQAAFRKHREVVKFRAMRFFAVIIQRYFRSYRQMKEDHNHFLALKDSVLVVQAAFRGHCVRQEIAKMQRAATVIQVTFRMHKELVKFQAMRLSAIIIQRRFRSYLQMKQDQDRFLNLRQAYFRGMQVRKQLQTERRAALLIQSHLRKYLQMAYYKKLQLAVGTVQARYRANRKMIEEMQALRLKRNAVVVLQSAFRGMQSRRSIKEMQRAACVLQRSYRAHCLRKHYLYLRSSVLTIQIRYRAAVVAKEQMHHYQEMRSAVILLQAAYRGMRSRREINAQHQAATKIQAAFRKHREVVKFRAMRLSAVIIQRYIRACIKMQKDRDCFLKLKEATIVVQAAFRGHQTRQEIAKMQQAATVIQVTFRMHKEQVKFKAMRLSAIIIQRFYRSYQQRKQDQNSFLNLKKSSIVIQAYFRGMQVRKQSQTERRAAVLIQSHLRKYLQMAYYKKLQLAVGTVQARYRANRKMIEEMQALRLKRNAVVVLQSAFRGMQSRRSIKEMQRAACVLQRSYRAHCLRKHYLYLRSSVLTIQIRYRAAVVAKEQMHHYQEMRSAVILLQAAYRGMRSRREINAQHQAATKIQAAFRKHREVVKFRAMRFFAVIIQRYFRSYRQMKEDHNHFLALKDSVLVVQAAFRGHCVRQEIAKMQRAATVIQVTFRMHKELVKFQAMRLSAIIIQRRFRSYLQMKQDQDRFLNLRNKAIVLQAAFRGHHVRQEVAKMHRAAAVIQANFLMHRQLFAYKRLRWAAIVFQQRFRAQRLRNYQLVRYQKMRNAVIKMQALYRGKRARELAKVTRAARKIQSFLRMRVRRQQFLKEKTAAVLIQSAFRTHQARAQFTKTQVSAIVIQRWYRSCKVAKRQKDNYLAIKLAVVKLQAALRGMLARRWARRKHAAIKIQSVVQMSIQRRRYLRLLSCTVKLQSHCRAWVVRRAFLKLRTAAVTLQKHYRGLQSQRVQRFWYLNTLSVVQKLQARVRGQIQLKKYQKLKRSAITIQSFYRGIVERRRFRHQLASVHIIQKHFRAHLLCQRERTKYLEIKKAAVCIQTVLRGHLARRRAKERLVAVATVHRCIQTRLLHNRFLAIQHSVRLIQYRWRETLKARKERQMFLCTKAAIVRIQSSWRGQAVRNYLREMREEVSVQRRIRFCAAVYHHLCAVKIQRAARAYMALQSAKRQITSVIYVQRWVQAQIQRRRYLDDKRRVIVAQWAVRRWLACRHNAARTIQRAAQTFLLRRRGQRMQRGIIQMQALWRGHQSRQIHDNHNVVALRLRLRKVSEEVREEDRLCNKTSWAIEYLLRYKDFSYILEALKNLETATRLSPECCKRLVTSGATLVIFTLIRSCNRSVPCMEVITYAVQVLLNLSKYDQTTEAVYAVENSVDTLLDLLQIYREKAGDKVAYKGGCIFTKTCLLLVILLQDKRRALEMRKLPKAVERLHSICRLTARKHKMEAERTVVKQKMNASINGSFVVPATPRKSKPMPKFSPDWVLRKNQLKEIADPLRAVQMVSDALML</sequence>
<gene>
    <name evidence="1" type="ORF">DPEC_G00337880</name>
</gene>
<proteinExistence type="predicted"/>
<comment type="caution">
    <text evidence="1">The sequence shown here is derived from an EMBL/GenBank/DDBJ whole genome shotgun (WGS) entry which is preliminary data.</text>
</comment>
<name>A0ACC2F4I6_DALPE</name>
<accession>A0ACC2F4I6</accession>
<protein>
    <submittedName>
        <fullName evidence="1">Uncharacterized protein</fullName>
    </submittedName>
</protein>
<dbReference type="EMBL" id="CM055761">
    <property type="protein sequence ID" value="KAJ7986238.1"/>
    <property type="molecule type" value="Genomic_DNA"/>
</dbReference>
<evidence type="ECO:0000313" key="1">
    <source>
        <dbReference type="EMBL" id="KAJ7986238.1"/>
    </source>
</evidence>
<keyword evidence="2" id="KW-1185">Reference proteome</keyword>